<sequence>MQRIAAAAMIPSGVPPIPASRSVPECGRHAEIAPATSPSVISRIRAPVARTSWMSCACRGLSRMHTVMSRTDRSLTLATARMFSEIGAVISSTCAASGPTAILFM</sequence>
<comment type="caution">
    <text evidence="1">The sequence shown here is derived from an EMBL/GenBank/DDBJ whole genome shotgun (WGS) entry which is preliminary data.</text>
</comment>
<proteinExistence type="predicted"/>
<dbReference type="AlphaFoldDB" id="A0A655FH80"/>
<gene>
    <name evidence="1" type="ORF">ERS007739_03829</name>
</gene>
<accession>A0A655FH80</accession>
<evidence type="ECO:0000313" key="2">
    <source>
        <dbReference type="Proteomes" id="UP000039021"/>
    </source>
</evidence>
<dbReference type="Proteomes" id="UP000039021">
    <property type="component" value="Unassembled WGS sequence"/>
</dbReference>
<name>A0A655FH80_MYCTX</name>
<organism evidence="1 2">
    <name type="scientific">Mycobacterium tuberculosis</name>
    <dbReference type="NCBI Taxonomy" id="1773"/>
    <lineage>
        <taxon>Bacteria</taxon>
        <taxon>Bacillati</taxon>
        <taxon>Actinomycetota</taxon>
        <taxon>Actinomycetes</taxon>
        <taxon>Mycobacteriales</taxon>
        <taxon>Mycobacteriaceae</taxon>
        <taxon>Mycobacterium</taxon>
        <taxon>Mycobacterium tuberculosis complex</taxon>
    </lineage>
</organism>
<evidence type="ECO:0000313" key="1">
    <source>
        <dbReference type="EMBL" id="COZ50423.1"/>
    </source>
</evidence>
<dbReference type="EMBL" id="CSBK01002114">
    <property type="protein sequence ID" value="COZ50423.1"/>
    <property type="molecule type" value="Genomic_DNA"/>
</dbReference>
<reference evidence="2" key="1">
    <citation type="submission" date="2015-03" db="EMBL/GenBank/DDBJ databases">
        <authorList>
            <consortium name="Pathogen Informatics"/>
        </authorList>
    </citation>
    <scope>NUCLEOTIDE SEQUENCE [LARGE SCALE GENOMIC DNA]</scope>
    <source>
        <strain evidence="2">N09902308</strain>
    </source>
</reference>
<protein>
    <submittedName>
        <fullName evidence="1">Uncharacterized protein</fullName>
    </submittedName>
</protein>